<dbReference type="AlphaFoldDB" id="A0A6L5I1J3"/>
<dbReference type="PANTHER" id="PTHR24321:SF8">
    <property type="entry name" value="ESTRADIOL 17-BETA-DEHYDROGENASE 8-RELATED"/>
    <property type="match status" value="1"/>
</dbReference>
<evidence type="ECO:0000313" key="4">
    <source>
        <dbReference type="Proteomes" id="UP000478064"/>
    </source>
</evidence>
<dbReference type="PANTHER" id="PTHR24321">
    <property type="entry name" value="DEHYDROGENASES, SHORT CHAIN"/>
    <property type="match status" value="1"/>
</dbReference>
<dbReference type="PRINTS" id="PR00081">
    <property type="entry name" value="GDHRDH"/>
</dbReference>
<sequence>MKRLQDKVAIITGGSGGIGKATAMRFLEEGAKVAIVDIAVEALEQAKLDLAGLGDLLVIQADVTQEDQVKNYIQKVVDAFGTVDVFFNNAGIEGKIHPLIDVTLEDFEKVQAVNVRGVFLGLKHVLPIMIKQEKGSIINMSSNGGLDGTPNLGPYIASKHAVSGLTKTAALEVSKYNVRVNSVHPCSVNTRMMGSIELGFNPADGESARKDFSGRIPLGRYAEAREVASLVLFLASDESAFVTGAQYRIDGGMGATP</sequence>
<gene>
    <name evidence="3" type="ORF">GHO27_28045</name>
</gene>
<dbReference type="EC" id="1.1.1.47" evidence="3"/>
<dbReference type="NCBIfam" id="NF005559">
    <property type="entry name" value="PRK07231.1"/>
    <property type="match status" value="1"/>
</dbReference>
<dbReference type="InterPro" id="IPR036291">
    <property type="entry name" value="NAD(P)-bd_dom_sf"/>
</dbReference>
<dbReference type="FunFam" id="3.40.50.720:FF:000084">
    <property type="entry name" value="Short-chain dehydrogenase reductase"/>
    <property type="match status" value="1"/>
</dbReference>
<dbReference type="Gene3D" id="3.40.50.720">
    <property type="entry name" value="NAD(P)-binding Rossmann-like Domain"/>
    <property type="match status" value="1"/>
</dbReference>
<dbReference type="Proteomes" id="UP000478064">
    <property type="component" value="Unassembled WGS sequence"/>
</dbReference>
<comment type="similarity">
    <text evidence="1">Belongs to the short-chain dehydrogenases/reductases (SDR) family.</text>
</comment>
<comment type="caution">
    <text evidence="3">The sequence shown here is derived from an EMBL/GenBank/DDBJ whole genome shotgun (WGS) entry which is preliminary data.</text>
</comment>
<name>A0A6L5I1J3_9PSED</name>
<dbReference type="InterPro" id="IPR002347">
    <property type="entry name" value="SDR_fam"/>
</dbReference>
<dbReference type="RefSeq" id="WP_153376260.1">
    <property type="nucleotide sequence ID" value="NZ_WIVU01000136.1"/>
</dbReference>
<organism evidence="3 4">
    <name type="scientific">Pseudomonas helleri</name>
    <dbReference type="NCBI Taxonomy" id="1608996"/>
    <lineage>
        <taxon>Bacteria</taxon>
        <taxon>Pseudomonadati</taxon>
        <taxon>Pseudomonadota</taxon>
        <taxon>Gammaproteobacteria</taxon>
        <taxon>Pseudomonadales</taxon>
        <taxon>Pseudomonadaceae</taxon>
        <taxon>Pseudomonas</taxon>
    </lineage>
</organism>
<dbReference type="EMBL" id="WIVU01000136">
    <property type="protein sequence ID" value="MQU09496.1"/>
    <property type="molecule type" value="Genomic_DNA"/>
</dbReference>
<dbReference type="SUPFAM" id="SSF51735">
    <property type="entry name" value="NAD(P)-binding Rossmann-fold domains"/>
    <property type="match status" value="1"/>
</dbReference>
<dbReference type="Pfam" id="PF13561">
    <property type="entry name" value="adh_short_C2"/>
    <property type="match status" value="1"/>
</dbReference>
<dbReference type="PRINTS" id="PR00080">
    <property type="entry name" value="SDRFAMILY"/>
</dbReference>
<proteinExistence type="inferred from homology"/>
<protein>
    <submittedName>
        <fullName evidence="3">Glucose 1-dehydrogenase</fullName>
        <ecNumber evidence="3">1.1.1.47</ecNumber>
    </submittedName>
</protein>
<keyword evidence="2 3" id="KW-0560">Oxidoreductase</keyword>
<evidence type="ECO:0000256" key="1">
    <source>
        <dbReference type="ARBA" id="ARBA00006484"/>
    </source>
</evidence>
<reference evidence="3 4" key="1">
    <citation type="submission" date="2019-10" db="EMBL/GenBank/DDBJ databases">
        <title>Evaluation of single-gene subtyping targets for Pseudomonas.</title>
        <authorList>
            <person name="Reichler S.J."/>
            <person name="Orsi R.H."/>
            <person name="Wiedmann M."/>
            <person name="Martin N.H."/>
            <person name="Murphy S.I."/>
        </authorList>
    </citation>
    <scope>NUCLEOTIDE SEQUENCE [LARGE SCALE GENOMIC DNA]</scope>
    <source>
        <strain evidence="3 4">FSL R10-1637</strain>
    </source>
</reference>
<dbReference type="CDD" id="cd05233">
    <property type="entry name" value="SDR_c"/>
    <property type="match status" value="1"/>
</dbReference>
<evidence type="ECO:0000256" key="2">
    <source>
        <dbReference type="ARBA" id="ARBA00023002"/>
    </source>
</evidence>
<accession>A0A6L5I1J3</accession>
<dbReference type="GO" id="GO:0047936">
    <property type="term" value="F:glucose 1-dehydrogenase [NAD(P)+] activity"/>
    <property type="evidence" value="ECO:0007669"/>
    <property type="project" value="UniProtKB-EC"/>
</dbReference>
<evidence type="ECO:0000313" key="3">
    <source>
        <dbReference type="EMBL" id="MQU09496.1"/>
    </source>
</evidence>